<dbReference type="AlphaFoldDB" id="A0A918PFG5"/>
<organism evidence="1 2">
    <name type="scientific">Streptomyces poonensis</name>
    <dbReference type="NCBI Taxonomy" id="68255"/>
    <lineage>
        <taxon>Bacteria</taxon>
        <taxon>Bacillati</taxon>
        <taxon>Actinomycetota</taxon>
        <taxon>Actinomycetes</taxon>
        <taxon>Kitasatosporales</taxon>
        <taxon>Streptomycetaceae</taxon>
        <taxon>Streptomyces</taxon>
    </lineage>
</organism>
<proteinExistence type="predicted"/>
<sequence>MPENLLRLDRLGRITEITGRNGTETDQHPHMLQGPSGVLDIIRKHRAPVSPFEKPLRP</sequence>
<protein>
    <submittedName>
        <fullName evidence="1">Uncharacterized protein</fullName>
    </submittedName>
</protein>
<comment type="caution">
    <text evidence="1">The sequence shown here is derived from an EMBL/GenBank/DDBJ whole genome shotgun (WGS) entry which is preliminary data.</text>
</comment>
<evidence type="ECO:0000313" key="1">
    <source>
        <dbReference type="EMBL" id="GGZ03569.1"/>
    </source>
</evidence>
<reference evidence="1" key="2">
    <citation type="submission" date="2020-09" db="EMBL/GenBank/DDBJ databases">
        <authorList>
            <person name="Sun Q."/>
            <person name="Ohkuma M."/>
        </authorList>
    </citation>
    <scope>NUCLEOTIDE SEQUENCE</scope>
    <source>
        <strain evidence="1">JCM 4815</strain>
    </source>
</reference>
<dbReference type="EMBL" id="BMVW01000003">
    <property type="protein sequence ID" value="GGZ03569.1"/>
    <property type="molecule type" value="Genomic_DNA"/>
</dbReference>
<dbReference type="Proteomes" id="UP000622166">
    <property type="component" value="Unassembled WGS sequence"/>
</dbReference>
<reference evidence="1" key="1">
    <citation type="journal article" date="2014" name="Int. J. Syst. Evol. Microbiol.">
        <title>Complete genome sequence of Corynebacterium casei LMG S-19264T (=DSM 44701T), isolated from a smear-ripened cheese.</title>
        <authorList>
            <consortium name="US DOE Joint Genome Institute (JGI-PGF)"/>
            <person name="Walter F."/>
            <person name="Albersmeier A."/>
            <person name="Kalinowski J."/>
            <person name="Ruckert C."/>
        </authorList>
    </citation>
    <scope>NUCLEOTIDE SEQUENCE</scope>
    <source>
        <strain evidence="1">JCM 4815</strain>
    </source>
</reference>
<keyword evidence="2" id="KW-1185">Reference proteome</keyword>
<evidence type="ECO:0000313" key="2">
    <source>
        <dbReference type="Proteomes" id="UP000622166"/>
    </source>
</evidence>
<accession>A0A918PFG5</accession>
<name>A0A918PFG5_9ACTN</name>
<gene>
    <name evidence="1" type="ORF">GCM10010365_23040</name>
</gene>